<dbReference type="PANTHER" id="PTHR48111">
    <property type="entry name" value="REGULATOR OF RPOS"/>
    <property type="match status" value="1"/>
</dbReference>
<proteinExistence type="predicted"/>
<evidence type="ECO:0000256" key="5">
    <source>
        <dbReference type="ARBA" id="ARBA00023125"/>
    </source>
</evidence>
<keyword evidence="6" id="KW-0804">Transcription</keyword>
<dbReference type="GO" id="GO:0000156">
    <property type="term" value="F:phosphorelay response regulator activity"/>
    <property type="evidence" value="ECO:0007669"/>
    <property type="project" value="TreeGrafter"/>
</dbReference>
<dbReference type="InterPro" id="IPR036388">
    <property type="entry name" value="WH-like_DNA-bd_sf"/>
</dbReference>
<dbReference type="Gene3D" id="3.40.50.2300">
    <property type="match status" value="1"/>
</dbReference>
<keyword evidence="3" id="KW-0902">Two-component regulatory system</keyword>
<dbReference type="InterPro" id="IPR039420">
    <property type="entry name" value="WalR-like"/>
</dbReference>
<dbReference type="RefSeq" id="WP_124092271.1">
    <property type="nucleotide sequence ID" value="NZ_CBCRYA010000023.1"/>
</dbReference>
<dbReference type="EMBL" id="UXAU01000031">
    <property type="protein sequence ID" value="VDC29572.1"/>
    <property type="molecule type" value="Genomic_DNA"/>
</dbReference>
<keyword evidence="2 7" id="KW-0597">Phosphoprotein</keyword>
<dbReference type="Gene3D" id="1.10.10.10">
    <property type="entry name" value="Winged helix-like DNA-binding domain superfamily/Winged helix DNA-binding domain"/>
    <property type="match status" value="1"/>
</dbReference>
<dbReference type="InterPro" id="IPR001789">
    <property type="entry name" value="Sig_transdc_resp-reg_receiver"/>
</dbReference>
<dbReference type="SUPFAM" id="SSF46894">
    <property type="entry name" value="C-terminal effector domain of the bipartite response regulators"/>
    <property type="match status" value="1"/>
</dbReference>
<dbReference type="GO" id="GO:0006355">
    <property type="term" value="P:regulation of DNA-templated transcription"/>
    <property type="evidence" value="ECO:0007669"/>
    <property type="project" value="InterPro"/>
</dbReference>
<evidence type="ECO:0000256" key="3">
    <source>
        <dbReference type="ARBA" id="ARBA00023012"/>
    </source>
</evidence>
<feature type="domain" description="Response regulatory" evidence="9">
    <location>
        <begin position="8"/>
        <end position="121"/>
    </location>
</feature>
<comment type="subcellular location">
    <subcellularLocation>
        <location evidence="1">Cytoplasm</location>
    </subcellularLocation>
</comment>
<dbReference type="PANTHER" id="PTHR48111:SF22">
    <property type="entry name" value="REGULATOR OF RPOS"/>
    <property type="match status" value="1"/>
</dbReference>
<name>A0A3P5X501_9MICC</name>
<keyword evidence="5 8" id="KW-0238">DNA-binding</keyword>
<dbReference type="SMART" id="SM00862">
    <property type="entry name" value="Trans_reg_C"/>
    <property type="match status" value="1"/>
</dbReference>
<evidence type="ECO:0000313" key="12">
    <source>
        <dbReference type="Proteomes" id="UP000280861"/>
    </source>
</evidence>
<sequence length="224" mass="24098">MTTAERPTVLLVEDDPMLGPLIQELLAPDYDVHLAVDGRAGLHAGLSRTWDVMVVDRGLPGLDGVALIAALRAKGVATPILILTALGAIDAKVSGLDAGANDYMVKPFDALELAARLRALTRSYQQEARTVSFGDWELNPGTRTARSLYGLVADLTAKECELLATLAAAPERVYTREELLRATHSHGELAGVIDTYVHHLRRKISKSAIRTVHGVGYQIGAARD</sequence>
<evidence type="ECO:0000256" key="1">
    <source>
        <dbReference type="ARBA" id="ARBA00004496"/>
    </source>
</evidence>
<reference evidence="11 12" key="1">
    <citation type="submission" date="2018-11" db="EMBL/GenBank/DDBJ databases">
        <authorList>
            <person name="Criscuolo A."/>
        </authorList>
    </citation>
    <scope>NUCLEOTIDE SEQUENCE [LARGE SCALE GENOMIC DNA]</scope>
    <source>
        <strain evidence="11">AT11b</strain>
    </source>
</reference>
<dbReference type="AlphaFoldDB" id="A0A3P5X501"/>
<dbReference type="PROSITE" id="PS50110">
    <property type="entry name" value="RESPONSE_REGULATORY"/>
    <property type="match status" value="1"/>
</dbReference>
<evidence type="ECO:0000256" key="6">
    <source>
        <dbReference type="ARBA" id="ARBA00023163"/>
    </source>
</evidence>
<evidence type="ECO:0000256" key="7">
    <source>
        <dbReference type="PROSITE-ProRule" id="PRU00169"/>
    </source>
</evidence>
<dbReference type="CDD" id="cd00383">
    <property type="entry name" value="trans_reg_C"/>
    <property type="match status" value="1"/>
</dbReference>
<protein>
    <submittedName>
        <fullName evidence="11">Transcriptional regulatory protein QseB</fullName>
    </submittedName>
</protein>
<keyword evidence="12" id="KW-1185">Reference proteome</keyword>
<organism evidence="11 12">
    <name type="scientific">Arthrobacter ulcerisalmonis</name>
    <dbReference type="NCBI Taxonomy" id="2483813"/>
    <lineage>
        <taxon>Bacteria</taxon>
        <taxon>Bacillati</taxon>
        <taxon>Actinomycetota</taxon>
        <taxon>Actinomycetes</taxon>
        <taxon>Micrococcales</taxon>
        <taxon>Micrococcaceae</taxon>
        <taxon>Arthrobacter</taxon>
    </lineage>
</organism>
<keyword evidence="4" id="KW-0805">Transcription regulation</keyword>
<dbReference type="InterPro" id="IPR011006">
    <property type="entry name" value="CheY-like_superfamily"/>
</dbReference>
<dbReference type="GO" id="GO:0005829">
    <property type="term" value="C:cytosol"/>
    <property type="evidence" value="ECO:0007669"/>
    <property type="project" value="TreeGrafter"/>
</dbReference>
<evidence type="ECO:0000313" key="11">
    <source>
        <dbReference type="EMBL" id="VDC29572.1"/>
    </source>
</evidence>
<dbReference type="SMART" id="SM00448">
    <property type="entry name" value="REC"/>
    <property type="match status" value="1"/>
</dbReference>
<feature type="modified residue" description="4-aspartylphosphate" evidence="7">
    <location>
        <position position="56"/>
    </location>
</feature>
<feature type="domain" description="OmpR/PhoB-type" evidence="10">
    <location>
        <begin position="128"/>
        <end position="221"/>
    </location>
</feature>
<evidence type="ECO:0000259" key="9">
    <source>
        <dbReference type="PROSITE" id="PS50110"/>
    </source>
</evidence>
<dbReference type="SUPFAM" id="SSF52172">
    <property type="entry name" value="CheY-like"/>
    <property type="match status" value="1"/>
</dbReference>
<dbReference type="InterPro" id="IPR016032">
    <property type="entry name" value="Sig_transdc_resp-reg_C-effctor"/>
</dbReference>
<dbReference type="InterPro" id="IPR001867">
    <property type="entry name" value="OmpR/PhoB-type_DNA-bd"/>
</dbReference>
<dbReference type="PROSITE" id="PS51755">
    <property type="entry name" value="OMPR_PHOB"/>
    <property type="match status" value="1"/>
</dbReference>
<dbReference type="GO" id="GO:0000976">
    <property type="term" value="F:transcription cis-regulatory region binding"/>
    <property type="evidence" value="ECO:0007669"/>
    <property type="project" value="TreeGrafter"/>
</dbReference>
<dbReference type="Pfam" id="PF00072">
    <property type="entry name" value="Response_reg"/>
    <property type="match status" value="1"/>
</dbReference>
<dbReference type="Pfam" id="PF00486">
    <property type="entry name" value="Trans_reg_C"/>
    <property type="match status" value="1"/>
</dbReference>
<evidence type="ECO:0000256" key="2">
    <source>
        <dbReference type="ARBA" id="ARBA00022553"/>
    </source>
</evidence>
<evidence type="ECO:0000259" key="10">
    <source>
        <dbReference type="PROSITE" id="PS51755"/>
    </source>
</evidence>
<evidence type="ECO:0000256" key="8">
    <source>
        <dbReference type="PROSITE-ProRule" id="PRU01091"/>
    </source>
</evidence>
<gene>
    <name evidence="11" type="primary">qseB</name>
    <name evidence="11" type="ORF">PSET11_02249</name>
</gene>
<feature type="DNA-binding region" description="OmpR/PhoB-type" evidence="8">
    <location>
        <begin position="128"/>
        <end position="221"/>
    </location>
</feature>
<dbReference type="OrthoDB" id="3197131at2"/>
<evidence type="ECO:0000256" key="4">
    <source>
        <dbReference type="ARBA" id="ARBA00023015"/>
    </source>
</evidence>
<dbReference type="GO" id="GO:0032993">
    <property type="term" value="C:protein-DNA complex"/>
    <property type="evidence" value="ECO:0007669"/>
    <property type="project" value="TreeGrafter"/>
</dbReference>
<accession>A0A3P5X501</accession>
<dbReference type="Proteomes" id="UP000280861">
    <property type="component" value="Unassembled WGS sequence"/>
</dbReference>